<gene>
    <name evidence="2" type="ORF">BB560_002493</name>
</gene>
<keyword evidence="3" id="KW-1185">Reference proteome</keyword>
<sequence>MLPNDSRLVTIANQLIKSSEQIFASLDFAKFYYIQQSQLSQQRISPPIEYRSSEVNNGLDSNSSSINLVSQSSFTTAQEDSQSLIFEIGSSIPSNSQFESSYNRTEGKHHNSKEFLGQNFESRNTNEQNTRRVHISNISTENKDSKVSFEENILESTPVSNAIDNRNVNKDPLLNDSGGIHTKPNTKISNNANNPRDTSNSNFFSSKFSDSLELSSQCNAEIYDMLKTEGQELVSELYDLISTKTSAPFTTNFDSQSKAFIPIPSNRTSNSDLQRISEITLRLISWFRQCLAAIQIPTPNYDPKLTHSHVASNSKDQSSQENEFMDPKKLSRDVENTALDTPASDISPNSLDPVKNLENLVFLKPMFDKLVSALNDINQLSPLKNPPPEANAHEFDTEKKLNPQVFSNANQTEPLAFHTPTQLPISIKTQPLTKNVNQNQEIKTVSGLDLYGLQNIRPDTNLPNPTLKTGSMSQKPQKNPQRNISASAQGQGSLDYSLNSRTEVQTSRDSTERDRSVSNTHGFPLNPSNSSQLEHSQPMGRNKSQISTATSPFLNDQSPTNILDTESNSQVNYFSSNNQNTQNRNLDDLDNIAEAIKKTILVSAEFTHELKSTLSSEKLDISSHKPLESNSEKLTHKDDNKQNIVLEERFNSSLVSNSIYYLNIFNTTCEKLSDALQTVLANKIPDLDSNPNSSISSDTSIIDKEIDSNPSSHGRLNDANDNAKTDIQNQLSFCVQETVESFVVLSKYILKNNILQNSGNHLIDTYKNLVHTTKELGRLFV</sequence>
<comment type="caution">
    <text evidence="2">The sequence shown here is derived from an EMBL/GenBank/DDBJ whole genome shotgun (WGS) entry which is preliminary data.</text>
</comment>
<feature type="compositionally biased region" description="Polar residues" evidence="1">
    <location>
        <begin position="517"/>
        <end position="535"/>
    </location>
</feature>
<feature type="region of interest" description="Disordered" evidence="1">
    <location>
        <begin position="454"/>
        <end position="564"/>
    </location>
</feature>
<evidence type="ECO:0000313" key="2">
    <source>
        <dbReference type="EMBL" id="PVV03040.1"/>
    </source>
</evidence>
<name>A0A2T9ZER2_9FUNG</name>
<dbReference type="EMBL" id="MBFS01000286">
    <property type="protein sequence ID" value="PVV03040.1"/>
    <property type="molecule type" value="Genomic_DNA"/>
</dbReference>
<feature type="compositionally biased region" description="Polar residues" evidence="1">
    <location>
        <begin position="119"/>
        <end position="128"/>
    </location>
</feature>
<dbReference type="AlphaFoldDB" id="A0A2T9ZER2"/>
<reference evidence="2 3" key="1">
    <citation type="journal article" date="2018" name="MBio">
        <title>Comparative Genomics Reveals the Core Gene Toolbox for the Fungus-Insect Symbiosis.</title>
        <authorList>
            <person name="Wang Y."/>
            <person name="Stata M."/>
            <person name="Wang W."/>
            <person name="Stajich J.E."/>
            <person name="White M.M."/>
            <person name="Moncalvo J.M."/>
        </authorList>
    </citation>
    <scope>NUCLEOTIDE SEQUENCE [LARGE SCALE GENOMIC DNA]</scope>
    <source>
        <strain evidence="2 3">SC-DP-2</strain>
    </source>
</reference>
<feature type="region of interest" description="Disordered" evidence="1">
    <location>
        <begin position="162"/>
        <end position="202"/>
    </location>
</feature>
<protein>
    <submittedName>
        <fullName evidence="2">Uncharacterized protein</fullName>
    </submittedName>
</protein>
<accession>A0A2T9ZER2</accession>
<dbReference type="Proteomes" id="UP000245609">
    <property type="component" value="Unassembled WGS sequence"/>
</dbReference>
<feature type="compositionally biased region" description="Polar residues" evidence="1">
    <location>
        <begin position="309"/>
        <end position="322"/>
    </location>
</feature>
<evidence type="ECO:0000256" key="1">
    <source>
        <dbReference type="SAM" id="MobiDB-lite"/>
    </source>
</evidence>
<feature type="region of interest" description="Disordered" evidence="1">
    <location>
        <begin position="305"/>
        <end position="328"/>
    </location>
</feature>
<organism evidence="2 3">
    <name type="scientific">Smittium megazygosporum</name>
    <dbReference type="NCBI Taxonomy" id="133381"/>
    <lineage>
        <taxon>Eukaryota</taxon>
        <taxon>Fungi</taxon>
        <taxon>Fungi incertae sedis</taxon>
        <taxon>Zoopagomycota</taxon>
        <taxon>Kickxellomycotina</taxon>
        <taxon>Harpellomycetes</taxon>
        <taxon>Harpellales</taxon>
        <taxon>Legeriomycetaceae</taxon>
        <taxon>Smittium</taxon>
    </lineage>
</organism>
<feature type="compositionally biased region" description="Polar residues" evidence="1">
    <location>
        <begin position="542"/>
        <end position="564"/>
    </location>
</feature>
<proteinExistence type="predicted"/>
<dbReference type="OrthoDB" id="10690526at2759"/>
<feature type="compositionally biased region" description="Polar residues" evidence="1">
    <location>
        <begin position="183"/>
        <end position="198"/>
    </location>
</feature>
<feature type="region of interest" description="Disordered" evidence="1">
    <location>
        <begin position="118"/>
        <end position="139"/>
    </location>
</feature>
<feature type="compositionally biased region" description="Polar residues" evidence="1">
    <location>
        <begin position="457"/>
        <end position="508"/>
    </location>
</feature>
<evidence type="ECO:0000313" key="3">
    <source>
        <dbReference type="Proteomes" id="UP000245609"/>
    </source>
</evidence>